<dbReference type="OrthoDB" id="9766423at2"/>
<dbReference type="SUPFAM" id="SSF52540">
    <property type="entry name" value="P-loop containing nucleoside triphosphate hydrolases"/>
    <property type="match status" value="1"/>
</dbReference>
<evidence type="ECO:0000256" key="11">
    <source>
        <dbReference type="ARBA" id="ARBA00023098"/>
    </source>
</evidence>
<evidence type="ECO:0000256" key="10">
    <source>
        <dbReference type="ARBA" id="ARBA00022840"/>
    </source>
</evidence>
<organism evidence="15 16">
    <name type="scientific">Campylobacter vicugnae</name>
    <dbReference type="NCBI Taxonomy" id="1660076"/>
    <lineage>
        <taxon>Bacteria</taxon>
        <taxon>Pseudomonadati</taxon>
        <taxon>Campylobacterota</taxon>
        <taxon>Epsilonproteobacteria</taxon>
        <taxon>Campylobacterales</taxon>
        <taxon>Campylobacteraceae</taxon>
        <taxon>Campylobacter</taxon>
    </lineage>
</organism>
<reference evidence="15 16" key="1">
    <citation type="journal article" date="2017" name="Genome Biol. Evol.">
        <title>Comparative Genomic Analysis Identifies a Campylobacter Clade Deficient in Selenium Metabolism.</title>
        <authorList>
            <person name="Miller W.G."/>
            <person name="Yee E."/>
            <person name="Lopes B.S."/>
            <person name="Chapman M.H."/>
            <person name="Huynh S."/>
            <person name="Bono J.L."/>
            <person name="Parker C.T."/>
            <person name="Strachan N.J.C."/>
            <person name="Forbes K.J."/>
        </authorList>
    </citation>
    <scope>NUCLEOTIDE SEQUENCE [LARGE SCALE GENOMIC DNA]</scope>
    <source>
        <strain evidence="15 16">RM8964</strain>
    </source>
</reference>
<evidence type="ECO:0000256" key="5">
    <source>
        <dbReference type="ARBA" id="ARBA00022516"/>
    </source>
</evidence>
<keyword evidence="10 13" id="KW-0067">ATP-binding</keyword>
<feature type="binding site" evidence="13">
    <location>
        <begin position="62"/>
        <end position="69"/>
    </location>
    <ligand>
        <name>ATP</name>
        <dbReference type="ChEBI" id="CHEBI:30616"/>
    </ligand>
</feature>
<keyword evidence="9 13" id="KW-0418">Kinase</keyword>
<keyword evidence="7 13" id="KW-0808">Transferase</keyword>
<keyword evidence="14" id="KW-1133">Transmembrane helix</keyword>
<dbReference type="AlphaFoldDB" id="A0A1X9T1I0"/>
<dbReference type="EC" id="2.7.1.130" evidence="3 13"/>
<evidence type="ECO:0000256" key="14">
    <source>
        <dbReference type="SAM" id="Phobius"/>
    </source>
</evidence>
<proteinExistence type="inferred from homology"/>
<gene>
    <name evidence="13 15" type="primary">lpxK</name>
    <name evidence="15" type="ORF">CVIC8964_0827</name>
</gene>
<evidence type="ECO:0000256" key="4">
    <source>
        <dbReference type="ARBA" id="ARBA00016436"/>
    </source>
</evidence>
<protein>
    <recommendedName>
        <fullName evidence="4 13">Tetraacyldisaccharide 4'-kinase</fullName>
        <ecNumber evidence="3 13">2.7.1.130</ecNumber>
    </recommendedName>
    <alternativeName>
        <fullName evidence="12 13">Lipid A 4'-kinase</fullName>
    </alternativeName>
</protein>
<keyword evidence="6 13" id="KW-0441">Lipid A biosynthesis</keyword>
<dbReference type="GO" id="GO:0005524">
    <property type="term" value="F:ATP binding"/>
    <property type="evidence" value="ECO:0007669"/>
    <property type="project" value="UniProtKB-UniRule"/>
</dbReference>
<dbReference type="HAMAP" id="MF_00409">
    <property type="entry name" value="LpxK"/>
    <property type="match status" value="1"/>
</dbReference>
<evidence type="ECO:0000256" key="8">
    <source>
        <dbReference type="ARBA" id="ARBA00022741"/>
    </source>
</evidence>
<dbReference type="UniPathway" id="UPA00359">
    <property type="reaction ID" value="UER00482"/>
</dbReference>
<evidence type="ECO:0000256" key="3">
    <source>
        <dbReference type="ARBA" id="ARBA00012071"/>
    </source>
</evidence>
<comment type="pathway">
    <text evidence="2 13">Glycolipid biosynthesis; lipid IV(A) biosynthesis; lipid IV(A) from (3R)-3-hydroxytetradecanoyl-[acyl-carrier-protein] and UDP-N-acetyl-alpha-D-glucosamine: step 6/6.</text>
</comment>
<sequence>MFNRKFHIWLEKYFYQPEFFELIISALLLPFSAIYYCIVWIKFKFAKPIKFDIPVISVGNLVLGGSGKTPLTKALFNEFSHKYKTFIILRGYKRESKDMQIVALNGDIKCDIATSGDEAMEYATNLQNANVIVSNDRKIAINEAIKLGAKLVILDDGFGKADIYKLNILLKPAINPRLNFTIPSGVYRYPKSFYNLADIILSSSDINRQTTIINPCHKMVLMTAIANPSRLEFIFNKCVGREFFADHHKFSKFECENILKKYNADSLLVTQKDYVKIKDFGLSVSILDLKTTILPNLANKIEIFIKNYKNSDTIHQKFKKEKYAKKQ</sequence>
<dbReference type="EMBL" id="CP018791">
    <property type="protein sequence ID" value="ARR02239.1"/>
    <property type="molecule type" value="Genomic_DNA"/>
</dbReference>
<evidence type="ECO:0000256" key="13">
    <source>
        <dbReference type="HAMAP-Rule" id="MF_00409"/>
    </source>
</evidence>
<keyword evidence="14" id="KW-0812">Transmembrane</keyword>
<accession>A0A1X9T1I0</accession>
<feature type="transmembrane region" description="Helical" evidence="14">
    <location>
        <begin position="20"/>
        <end position="41"/>
    </location>
</feature>
<comment type="catalytic activity">
    <reaction evidence="13">
        <text>a lipid A disaccharide + ATP = a lipid IVA + ADP + H(+)</text>
        <dbReference type="Rhea" id="RHEA:67840"/>
        <dbReference type="ChEBI" id="CHEBI:15378"/>
        <dbReference type="ChEBI" id="CHEBI:30616"/>
        <dbReference type="ChEBI" id="CHEBI:176343"/>
        <dbReference type="ChEBI" id="CHEBI:176425"/>
        <dbReference type="ChEBI" id="CHEBI:456216"/>
        <dbReference type="EC" id="2.7.1.130"/>
    </reaction>
</comment>
<dbReference type="NCBIfam" id="NF001892">
    <property type="entry name" value="PRK00652.1-5"/>
    <property type="match status" value="1"/>
</dbReference>
<dbReference type="GO" id="GO:0009245">
    <property type="term" value="P:lipid A biosynthetic process"/>
    <property type="evidence" value="ECO:0007669"/>
    <property type="project" value="UniProtKB-UniRule"/>
</dbReference>
<evidence type="ECO:0000256" key="7">
    <source>
        <dbReference type="ARBA" id="ARBA00022679"/>
    </source>
</evidence>
<comment type="similarity">
    <text evidence="13">Belongs to the LpxK family.</text>
</comment>
<keyword evidence="11 13" id="KW-0443">Lipid metabolism</keyword>
<dbReference type="InterPro" id="IPR003758">
    <property type="entry name" value="LpxK"/>
</dbReference>
<dbReference type="GO" id="GO:0005886">
    <property type="term" value="C:plasma membrane"/>
    <property type="evidence" value="ECO:0007669"/>
    <property type="project" value="TreeGrafter"/>
</dbReference>
<dbReference type="STRING" id="1660074.CVIC8964_0827"/>
<evidence type="ECO:0000256" key="6">
    <source>
        <dbReference type="ARBA" id="ARBA00022556"/>
    </source>
</evidence>
<comment type="function">
    <text evidence="1 13">Transfers the gamma-phosphate of ATP to the 4'-position of a tetraacyldisaccharide 1-phosphate intermediate (termed DS-1-P) to form tetraacyldisaccharide 1,4'-bis-phosphate (lipid IVA).</text>
</comment>
<keyword evidence="14" id="KW-0472">Membrane</keyword>
<dbReference type="GO" id="GO:0009244">
    <property type="term" value="P:lipopolysaccharide core region biosynthetic process"/>
    <property type="evidence" value="ECO:0007669"/>
    <property type="project" value="TreeGrafter"/>
</dbReference>
<dbReference type="GO" id="GO:0009029">
    <property type="term" value="F:lipid-A 4'-kinase activity"/>
    <property type="evidence" value="ECO:0007669"/>
    <property type="project" value="UniProtKB-UniRule"/>
</dbReference>
<keyword evidence="8 13" id="KW-0547">Nucleotide-binding</keyword>
<name>A0A1X9T1I0_9BACT</name>
<keyword evidence="5 13" id="KW-0444">Lipid biosynthesis</keyword>
<evidence type="ECO:0000313" key="16">
    <source>
        <dbReference type="Proteomes" id="UP000194265"/>
    </source>
</evidence>
<evidence type="ECO:0000256" key="9">
    <source>
        <dbReference type="ARBA" id="ARBA00022777"/>
    </source>
</evidence>
<evidence type="ECO:0000313" key="15">
    <source>
        <dbReference type="EMBL" id="ARR02239.1"/>
    </source>
</evidence>
<dbReference type="PANTHER" id="PTHR42724:SF1">
    <property type="entry name" value="TETRAACYLDISACCHARIDE 4'-KINASE, MITOCHONDRIAL-RELATED"/>
    <property type="match status" value="1"/>
</dbReference>
<dbReference type="RefSeq" id="WP_086333682.1">
    <property type="nucleotide sequence ID" value="NZ_CP018791.1"/>
</dbReference>
<evidence type="ECO:0000256" key="1">
    <source>
        <dbReference type="ARBA" id="ARBA00002274"/>
    </source>
</evidence>
<dbReference type="Proteomes" id="UP000194265">
    <property type="component" value="Chromosome"/>
</dbReference>
<dbReference type="Pfam" id="PF02606">
    <property type="entry name" value="LpxK"/>
    <property type="match status" value="2"/>
</dbReference>
<dbReference type="InterPro" id="IPR027417">
    <property type="entry name" value="P-loop_NTPase"/>
</dbReference>
<dbReference type="PANTHER" id="PTHR42724">
    <property type="entry name" value="TETRAACYLDISACCHARIDE 4'-KINASE"/>
    <property type="match status" value="1"/>
</dbReference>
<evidence type="ECO:0000256" key="12">
    <source>
        <dbReference type="ARBA" id="ARBA00029757"/>
    </source>
</evidence>
<evidence type="ECO:0000256" key="2">
    <source>
        <dbReference type="ARBA" id="ARBA00004870"/>
    </source>
</evidence>